<dbReference type="EMBL" id="JAUKVY010000025">
    <property type="protein sequence ID" value="MDO1536183.1"/>
    <property type="molecule type" value="Genomic_DNA"/>
</dbReference>
<keyword evidence="1" id="KW-1133">Transmembrane helix</keyword>
<dbReference type="RefSeq" id="WP_301814149.1">
    <property type="nucleotide sequence ID" value="NZ_JAUJZH010000025.1"/>
</dbReference>
<gene>
    <name evidence="2" type="ORF">Q2T77_28240</name>
</gene>
<organism evidence="2 3">
    <name type="scientific">Variovorax ginsengisoli</name>
    <dbReference type="NCBI Taxonomy" id="363844"/>
    <lineage>
        <taxon>Bacteria</taxon>
        <taxon>Pseudomonadati</taxon>
        <taxon>Pseudomonadota</taxon>
        <taxon>Betaproteobacteria</taxon>
        <taxon>Burkholderiales</taxon>
        <taxon>Comamonadaceae</taxon>
        <taxon>Variovorax</taxon>
    </lineage>
</organism>
<keyword evidence="1" id="KW-0812">Transmembrane</keyword>
<evidence type="ECO:0000313" key="3">
    <source>
        <dbReference type="Proteomes" id="UP001169027"/>
    </source>
</evidence>
<keyword evidence="1" id="KW-0472">Membrane</keyword>
<keyword evidence="3" id="KW-1185">Reference proteome</keyword>
<sequence>MRHEPEDGPRRTRGQTVLGFSALVEGLLMDLLFHLIFGTLIFWEWPARKEWTLSARLWRLSNGPPSWRQRLALKVRKGLLDSIDPRGVHS</sequence>
<protein>
    <submittedName>
        <fullName evidence="2">Uncharacterized protein</fullName>
    </submittedName>
</protein>
<accession>A0ABT8SBI3</accession>
<evidence type="ECO:0000256" key="1">
    <source>
        <dbReference type="SAM" id="Phobius"/>
    </source>
</evidence>
<evidence type="ECO:0000313" key="2">
    <source>
        <dbReference type="EMBL" id="MDO1536183.1"/>
    </source>
</evidence>
<proteinExistence type="predicted"/>
<dbReference type="Proteomes" id="UP001169027">
    <property type="component" value="Unassembled WGS sequence"/>
</dbReference>
<comment type="caution">
    <text evidence="2">The sequence shown here is derived from an EMBL/GenBank/DDBJ whole genome shotgun (WGS) entry which is preliminary data.</text>
</comment>
<name>A0ABT8SBI3_9BURK</name>
<reference evidence="2" key="1">
    <citation type="submission" date="2023-06" db="EMBL/GenBank/DDBJ databases">
        <authorList>
            <person name="Jiang Y."/>
            <person name="Liu Q."/>
        </authorList>
    </citation>
    <scope>NUCLEOTIDE SEQUENCE</scope>
    <source>
        <strain evidence="2">CGMCC 1.12090</strain>
    </source>
</reference>
<feature type="transmembrane region" description="Helical" evidence="1">
    <location>
        <begin position="20"/>
        <end position="43"/>
    </location>
</feature>